<evidence type="ECO:0000313" key="3">
    <source>
        <dbReference type="Proteomes" id="UP000270834"/>
    </source>
</evidence>
<proteinExistence type="predicted"/>
<dbReference type="InterPro" id="IPR029063">
    <property type="entry name" value="SAM-dependent_MTases_sf"/>
</dbReference>
<dbReference type="GO" id="GO:0008168">
    <property type="term" value="F:methyltransferase activity"/>
    <property type="evidence" value="ECO:0007669"/>
    <property type="project" value="TreeGrafter"/>
</dbReference>
<dbReference type="InterPro" id="IPR041698">
    <property type="entry name" value="Methyltransf_25"/>
</dbReference>
<evidence type="ECO:0000313" key="2">
    <source>
        <dbReference type="EMBL" id="RMS55356.1"/>
    </source>
</evidence>
<dbReference type="Proteomes" id="UP000270834">
    <property type="component" value="Unassembled WGS sequence"/>
</dbReference>
<dbReference type="CDD" id="cd02440">
    <property type="entry name" value="AdoMet_MTases"/>
    <property type="match status" value="1"/>
</dbReference>
<accession>A0A3M5DZH1</accession>
<evidence type="ECO:0000259" key="1">
    <source>
        <dbReference type="Pfam" id="PF13649"/>
    </source>
</evidence>
<reference evidence="2 3" key="1">
    <citation type="submission" date="2018-08" db="EMBL/GenBank/DDBJ databases">
        <title>Recombination of ecologically and evolutionarily significant loci maintains genetic cohesion in the Pseudomonas syringae species complex.</title>
        <authorList>
            <person name="Dillon M."/>
            <person name="Thakur S."/>
            <person name="Almeida R.N.D."/>
            <person name="Weir B.S."/>
            <person name="Guttman D.S."/>
        </authorList>
    </citation>
    <scope>NUCLEOTIDE SEQUENCE [LARGE SCALE GENOMIC DNA]</scope>
    <source>
        <strain evidence="2 3">ICMP 7846</strain>
    </source>
</reference>
<feature type="domain" description="Methyltransferase" evidence="1">
    <location>
        <begin position="47"/>
        <end position="140"/>
    </location>
</feature>
<dbReference type="EMBL" id="RBSQ01000585">
    <property type="protein sequence ID" value="RMS55356.1"/>
    <property type="molecule type" value="Genomic_DNA"/>
</dbReference>
<dbReference type="AlphaFoldDB" id="A0A3M5DZH1"/>
<comment type="caution">
    <text evidence="2">The sequence shown here is derived from an EMBL/GenBank/DDBJ whole genome shotgun (WGS) entry which is preliminary data.</text>
</comment>
<dbReference type="Pfam" id="PF13649">
    <property type="entry name" value="Methyltransf_25"/>
    <property type="match status" value="1"/>
</dbReference>
<dbReference type="RefSeq" id="WP_119561255.1">
    <property type="nucleotide sequence ID" value="NZ_CP101911.1"/>
</dbReference>
<dbReference type="PANTHER" id="PTHR43464">
    <property type="entry name" value="METHYLTRANSFERASE"/>
    <property type="match status" value="1"/>
</dbReference>
<organism evidence="2 3">
    <name type="scientific">Pseudomonas aeruginosa</name>
    <dbReference type="NCBI Taxonomy" id="287"/>
    <lineage>
        <taxon>Bacteria</taxon>
        <taxon>Pseudomonadati</taxon>
        <taxon>Pseudomonadota</taxon>
        <taxon>Gammaproteobacteria</taxon>
        <taxon>Pseudomonadales</taxon>
        <taxon>Pseudomonadaceae</taxon>
        <taxon>Pseudomonas</taxon>
    </lineage>
</organism>
<gene>
    <name evidence="2" type="ORF">ALP65_200094</name>
</gene>
<dbReference type="PANTHER" id="PTHR43464:SF49">
    <property type="entry name" value="TELLURITE METHYLTRANSFERASE"/>
    <property type="match status" value="1"/>
</dbReference>
<dbReference type="SUPFAM" id="SSF53335">
    <property type="entry name" value="S-adenosyl-L-methionine-dependent methyltransferases"/>
    <property type="match status" value="1"/>
</dbReference>
<name>A0A3M5DZH1_PSEAI</name>
<dbReference type="Gene3D" id="3.40.50.150">
    <property type="entry name" value="Vaccinia Virus protein VP39"/>
    <property type="match status" value="1"/>
</dbReference>
<protein>
    <recommendedName>
        <fullName evidence="1">Methyltransferase domain-containing protein</fullName>
    </recommendedName>
</protein>
<sequence>MKTPPLQPWSAYDEESEKYTKAYSKLYFSKIHRKFIEFLPRSPHSKVLDIGCGSGRDALSLARRGYKVTAIDPSTEMLRYAETHNNNSNIIWMNDSLPTLEKLKENKYAFILLSAVWMHIPPHQRKDSLRRISSLLEEGGYAAITLRIGPPDPERVMYTVSTNELLEIARSNSLSPAYRSRPNKDSLKRETVKWEKIVLQRN</sequence>